<proteinExistence type="predicted"/>
<evidence type="ECO:0000313" key="3">
    <source>
        <dbReference type="EMBL" id="CEK65473.1"/>
    </source>
</evidence>
<dbReference type="EMBL" id="HACG01018607">
    <property type="protein sequence ID" value="CEK65472.1"/>
    <property type="molecule type" value="Transcribed_RNA"/>
</dbReference>
<reference evidence="2" key="1">
    <citation type="submission" date="2014-12" db="EMBL/GenBank/DDBJ databases">
        <title>Insight into the proteome of Arion vulgaris.</title>
        <authorList>
            <person name="Aradska J."/>
            <person name="Bulat T."/>
            <person name="Smidak R."/>
            <person name="Sarate P."/>
            <person name="Gangsoo J."/>
            <person name="Sialana F."/>
            <person name="Bilban M."/>
            <person name="Lubec G."/>
        </authorList>
    </citation>
    <scope>NUCLEOTIDE SEQUENCE</scope>
    <source>
        <tissue evidence="2">Skin</tissue>
    </source>
</reference>
<protein>
    <submittedName>
        <fullName evidence="2">Uncharacterized protein</fullName>
    </submittedName>
</protein>
<feature type="non-terminal residue" evidence="2">
    <location>
        <position position="55"/>
    </location>
</feature>
<name>A0A0B6ZAR5_9EUPU</name>
<dbReference type="AlphaFoldDB" id="A0A0B6ZAR5"/>
<accession>A0A0B6ZAR5</accession>
<evidence type="ECO:0000256" key="1">
    <source>
        <dbReference type="SAM" id="MobiDB-lite"/>
    </source>
</evidence>
<feature type="compositionally biased region" description="Basic and acidic residues" evidence="1">
    <location>
        <begin position="1"/>
        <end position="12"/>
    </location>
</feature>
<dbReference type="EMBL" id="HACG01018608">
    <property type="protein sequence ID" value="CEK65473.1"/>
    <property type="molecule type" value="Transcribed_RNA"/>
</dbReference>
<feature type="region of interest" description="Disordered" evidence="1">
    <location>
        <begin position="1"/>
        <end position="21"/>
    </location>
</feature>
<gene>
    <name evidence="2" type="primary">ORF55139</name>
    <name evidence="3" type="synonym">ORF55141</name>
</gene>
<organism evidence="2">
    <name type="scientific">Arion vulgaris</name>
    <dbReference type="NCBI Taxonomy" id="1028688"/>
    <lineage>
        <taxon>Eukaryota</taxon>
        <taxon>Metazoa</taxon>
        <taxon>Spiralia</taxon>
        <taxon>Lophotrochozoa</taxon>
        <taxon>Mollusca</taxon>
        <taxon>Gastropoda</taxon>
        <taxon>Heterobranchia</taxon>
        <taxon>Euthyneura</taxon>
        <taxon>Panpulmonata</taxon>
        <taxon>Eupulmonata</taxon>
        <taxon>Stylommatophora</taxon>
        <taxon>Helicina</taxon>
        <taxon>Arionoidea</taxon>
        <taxon>Arionidae</taxon>
        <taxon>Arion</taxon>
    </lineage>
</organism>
<evidence type="ECO:0000313" key="2">
    <source>
        <dbReference type="EMBL" id="CEK65472.1"/>
    </source>
</evidence>
<sequence length="55" mass="6159">MEIVNHNDKMDKASNNSELSDDSGVIDCHDQKIIIEDNKHLLESQIGCDVMFIVG</sequence>